<reference evidence="2 3" key="1">
    <citation type="submission" date="2021-02" db="EMBL/GenBank/DDBJ databases">
        <title>Porcisia hertigi Genome sequencing and assembly.</title>
        <authorList>
            <person name="Almutairi H."/>
            <person name="Gatherer D."/>
        </authorList>
    </citation>
    <scope>NUCLEOTIDE SEQUENCE [LARGE SCALE GENOMIC DNA]</scope>
    <source>
        <strain evidence="2 3">C119</strain>
    </source>
</reference>
<feature type="compositionally biased region" description="Polar residues" evidence="1">
    <location>
        <begin position="184"/>
        <end position="194"/>
    </location>
</feature>
<dbReference type="RefSeq" id="XP_067752554.1">
    <property type="nucleotide sequence ID" value="XM_067896397.1"/>
</dbReference>
<organism evidence="2 3">
    <name type="scientific">Porcisia hertigi</name>
    <dbReference type="NCBI Taxonomy" id="2761500"/>
    <lineage>
        <taxon>Eukaryota</taxon>
        <taxon>Discoba</taxon>
        <taxon>Euglenozoa</taxon>
        <taxon>Kinetoplastea</taxon>
        <taxon>Metakinetoplastina</taxon>
        <taxon>Trypanosomatida</taxon>
        <taxon>Trypanosomatidae</taxon>
        <taxon>Leishmaniinae</taxon>
        <taxon>Porcisia</taxon>
    </lineage>
</organism>
<dbReference type="PANTHER" id="PTHR40736:SF1">
    <property type="match status" value="1"/>
</dbReference>
<dbReference type="GeneID" id="94286474"/>
<evidence type="ECO:0000256" key="1">
    <source>
        <dbReference type="SAM" id="MobiDB-lite"/>
    </source>
</evidence>
<dbReference type="PANTHER" id="PTHR40736">
    <property type="match status" value="1"/>
</dbReference>
<evidence type="ECO:0000313" key="3">
    <source>
        <dbReference type="Proteomes" id="UP000674318"/>
    </source>
</evidence>
<dbReference type="AlphaFoldDB" id="A0A836I4T2"/>
<feature type="region of interest" description="Disordered" evidence="1">
    <location>
        <begin position="167"/>
        <end position="194"/>
    </location>
</feature>
<dbReference type="EMBL" id="JAFJZO010000036">
    <property type="protein sequence ID" value="KAG5490226.1"/>
    <property type="molecule type" value="Genomic_DNA"/>
</dbReference>
<evidence type="ECO:0000313" key="2">
    <source>
        <dbReference type="EMBL" id="KAG5490226.1"/>
    </source>
</evidence>
<protein>
    <submittedName>
        <fullName evidence="2">Uncharacterized protein</fullName>
    </submittedName>
</protein>
<dbReference type="KEGG" id="phet:94286474"/>
<accession>A0A836I4T2</accession>
<comment type="caution">
    <text evidence="2">The sequence shown here is derived from an EMBL/GenBank/DDBJ whole genome shotgun (WGS) entry which is preliminary data.</text>
</comment>
<dbReference type="OrthoDB" id="249894at2759"/>
<keyword evidence="3" id="KW-1185">Reference proteome</keyword>
<sequence>MYTHTHTHTRETNIAFLAHHFSLPPLVLVQSSTYHQHRRNTSGTAVHRNRDGERTHTKIMFRHSSSLMRRAVSAFLKEPGQAKPFHETLAASKAENTDLASMLSSDFLLLQSKLVKYRIARLGEETQYVVKHPFSCFPSADMMLLHLLALPGVFFTAMCIGRGSSRSLVKPPTAKTAPAAAADQQKQSLPSSQE</sequence>
<feature type="compositionally biased region" description="Low complexity" evidence="1">
    <location>
        <begin position="170"/>
        <end position="182"/>
    </location>
</feature>
<gene>
    <name evidence="2" type="ORF">JKF63_00345</name>
</gene>
<dbReference type="Proteomes" id="UP000674318">
    <property type="component" value="Unassembled WGS sequence"/>
</dbReference>
<proteinExistence type="predicted"/>
<name>A0A836I4T2_9TRYP</name>